<proteinExistence type="predicted"/>
<sequence length="110" mass="12600">MSETIGKCLGIPIRIHDDRKIVCCDDLEFPCGWKEGDGYFLVRLYEGVICVGWVNGNHEMNIEFRGSDPDNLIREVTRQDFVDKPHAAYIAAEIMLAYRCLVDGSEYVQR</sequence>
<dbReference type="RefSeq" id="WP_160628651.1">
    <property type="nucleotide sequence ID" value="NZ_CP047593.1"/>
</dbReference>
<organism evidence="2 3">
    <name type="scientific">Tichowtungia aerotolerans</name>
    <dbReference type="NCBI Taxonomy" id="2697043"/>
    <lineage>
        <taxon>Bacteria</taxon>
        <taxon>Pseudomonadati</taxon>
        <taxon>Kiritimatiellota</taxon>
        <taxon>Tichowtungiia</taxon>
        <taxon>Tichowtungiales</taxon>
        <taxon>Tichowtungiaceae</taxon>
        <taxon>Tichowtungia</taxon>
    </lineage>
</organism>
<reference evidence="2 3" key="1">
    <citation type="submission" date="2020-01" db="EMBL/GenBank/DDBJ databases">
        <title>Ponticoccus aerotolerans gen. nov., sp. nov., an anaerobic bacterium and proposal of Ponticoccusceae fam. nov., Ponticoccusles ord. nov. and Ponticoccuse classis nov. in the phylum Kiritimatiellaeota.</title>
        <authorList>
            <person name="Zhou L.Y."/>
            <person name="Du Z.J."/>
        </authorList>
    </citation>
    <scope>NUCLEOTIDE SEQUENCE [LARGE SCALE GENOMIC DNA]</scope>
    <source>
        <strain evidence="2 3">S-5007</strain>
    </source>
</reference>
<dbReference type="KEGG" id="taer:GT409_08380"/>
<protein>
    <recommendedName>
        <fullName evidence="1">DUF4346 domain-containing protein</fullName>
    </recommendedName>
</protein>
<accession>A0A6P1M3P4</accession>
<name>A0A6P1M3P4_9BACT</name>
<evidence type="ECO:0000259" key="1">
    <source>
        <dbReference type="Pfam" id="PF14251"/>
    </source>
</evidence>
<dbReference type="Pfam" id="PF14251">
    <property type="entry name" value="PterinBD-DUF4346"/>
    <property type="match status" value="1"/>
</dbReference>
<gene>
    <name evidence="2" type="ORF">GT409_08380</name>
</gene>
<feature type="domain" description="DUF4346" evidence="1">
    <location>
        <begin position="37"/>
        <end position="109"/>
    </location>
</feature>
<dbReference type="InterPro" id="IPR025595">
    <property type="entry name" value="PterinBD-DUF4346"/>
</dbReference>
<evidence type="ECO:0000313" key="2">
    <source>
        <dbReference type="EMBL" id="QHI69469.1"/>
    </source>
</evidence>
<dbReference type="Proteomes" id="UP000464954">
    <property type="component" value="Chromosome"/>
</dbReference>
<dbReference type="AlphaFoldDB" id="A0A6P1M3P4"/>
<keyword evidence="3" id="KW-1185">Reference proteome</keyword>
<dbReference type="EMBL" id="CP047593">
    <property type="protein sequence ID" value="QHI69469.1"/>
    <property type="molecule type" value="Genomic_DNA"/>
</dbReference>
<evidence type="ECO:0000313" key="3">
    <source>
        <dbReference type="Proteomes" id="UP000464954"/>
    </source>
</evidence>